<organism evidence="7 8">
    <name type="scientific">Veronia pacifica</name>
    <dbReference type="NCBI Taxonomy" id="1080227"/>
    <lineage>
        <taxon>Bacteria</taxon>
        <taxon>Pseudomonadati</taxon>
        <taxon>Pseudomonadota</taxon>
        <taxon>Gammaproteobacteria</taxon>
        <taxon>Vibrionales</taxon>
        <taxon>Vibrionaceae</taxon>
        <taxon>Veronia</taxon>
    </lineage>
</organism>
<dbReference type="STRING" id="1080227.A8L45_10870"/>
<dbReference type="Proteomes" id="UP000094936">
    <property type="component" value="Unassembled WGS sequence"/>
</dbReference>
<feature type="domain" description="PNPLA" evidence="6">
    <location>
        <begin position="14"/>
        <end position="304"/>
    </location>
</feature>
<keyword evidence="2 4" id="KW-0442">Lipid degradation</keyword>
<evidence type="ECO:0000313" key="8">
    <source>
        <dbReference type="Proteomes" id="UP000094936"/>
    </source>
</evidence>
<reference evidence="7 8" key="1">
    <citation type="submission" date="2016-05" db="EMBL/GenBank/DDBJ databases">
        <title>Genomic Taxonomy of the Vibrionaceae.</title>
        <authorList>
            <person name="Gomez-Gil B."/>
            <person name="Enciso-Ibarra J."/>
        </authorList>
    </citation>
    <scope>NUCLEOTIDE SEQUENCE [LARGE SCALE GENOMIC DNA]</scope>
    <source>
        <strain evidence="7 8">CAIM 1920</strain>
    </source>
</reference>
<keyword evidence="1 4" id="KW-0378">Hydrolase</keyword>
<dbReference type="RefSeq" id="WP_068902116.1">
    <property type="nucleotide sequence ID" value="NZ_LYBM01000017.1"/>
</dbReference>
<dbReference type="OrthoDB" id="9807112at2"/>
<gene>
    <name evidence="7" type="ORF">A8L45_10870</name>
</gene>
<dbReference type="SUPFAM" id="SSF52151">
    <property type="entry name" value="FabD/lysophospholipase-like"/>
    <property type="match status" value="1"/>
</dbReference>
<feature type="compositionally biased region" description="Low complexity" evidence="5">
    <location>
        <begin position="483"/>
        <end position="507"/>
    </location>
</feature>
<sequence length="542" mass="59936">MTIEINGKKRKVCLVLQGGGALGAYQIGVYKALEEEIKKNKDFDDIDWFAGISIGAINATLLAANEQSERLNTLENFWDRISYPMTDPTEGFSVQENNSWMNWGQSVNASSVNKETESFLSAVESFWQCNPFMKQFVEATIKSSPIYSQTVLPTPFAFNDNFSNLGYLFNWMNVSTSLLLGQPDFFTPRLPWVVGPLTSAPGTDAATSFYDTTPLKHTLKDMCTFELLNDKAEGNSSPRLTVGATRVTDGELVFFDSENKDYDMGPEHAVASGSLPPAFPATKIEEDYYWDGGVVSNTPLNGILDLAGQDEELLIFMVDLWNPNGERPSNLSDVAWRQKEIQYASRAAAQIDSVVAKHNLKHLQAAVADSNDPSEYAKVHGRNIDIVHITFNPFSDHTWLSDTEFSRRSIRRRSEAGYEDMKLALAASPWTQEANKYEPVRLFTRKNKESWECKSQESVVLSNSAISDKPVWQPETTAEKTVKTPATKTASTPKASGTRKTAAASRKPAADKPKAASTAKPAPKATSTTARRTTAKKSTKAN</sequence>
<dbReference type="CDD" id="cd07209">
    <property type="entry name" value="Pat_hypo_Ecoli_Z1214_like"/>
    <property type="match status" value="1"/>
</dbReference>
<feature type="short sequence motif" description="GXGXXG" evidence="4">
    <location>
        <begin position="18"/>
        <end position="23"/>
    </location>
</feature>
<feature type="active site" description="Proton acceptor" evidence="4">
    <location>
        <position position="291"/>
    </location>
</feature>
<dbReference type="EMBL" id="LYBM01000017">
    <property type="protein sequence ID" value="ODA33293.1"/>
    <property type="molecule type" value="Genomic_DNA"/>
</dbReference>
<dbReference type="InterPro" id="IPR021095">
    <property type="entry name" value="DUF3734"/>
</dbReference>
<protein>
    <recommendedName>
        <fullName evidence="6">PNPLA domain-containing protein</fullName>
    </recommendedName>
</protein>
<dbReference type="PANTHER" id="PTHR14226:SF57">
    <property type="entry name" value="BLR7027 PROTEIN"/>
    <property type="match status" value="1"/>
</dbReference>
<dbReference type="InterPro" id="IPR016035">
    <property type="entry name" value="Acyl_Trfase/lysoPLipase"/>
</dbReference>
<evidence type="ECO:0000256" key="2">
    <source>
        <dbReference type="ARBA" id="ARBA00022963"/>
    </source>
</evidence>
<name>A0A1C3EJ87_9GAMM</name>
<feature type="short sequence motif" description="GXSXG" evidence="4">
    <location>
        <begin position="51"/>
        <end position="55"/>
    </location>
</feature>
<dbReference type="PROSITE" id="PS51635">
    <property type="entry name" value="PNPLA"/>
    <property type="match status" value="1"/>
</dbReference>
<feature type="active site" description="Nucleophile" evidence="4">
    <location>
        <position position="53"/>
    </location>
</feature>
<dbReference type="PANTHER" id="PTHR14226">
    <property type="entry name" value="NEUROPATHY TARGET ESTERASE/SWISS CHEESE D.MELANOGASTER"/>
    <property type="match status" value="1"/>
</dbReference>
<keyword evidence="3 4" id="KW-0443">Lipid metabolism</keyword>
<dbReference type="Pfam" id="PF12536">
    <property type="entry name" value="DUF3734"/>
    <property type="match status" value="1"/>
</dbReference>
<accession>A0A1C3EJ87</accession>
<evidence type="ECO:0000256" key="5">
    <source>
        <dbReference type="SAM" id="MobiDB-lite"/>
    </source>
</evidence>
<evidence type="ECO:0000313" key="7">
    <source>
        <dbReference type="EMBL" id="ODA33293.1"/>
    </source>
</evidence>
<evidence type="ECO:0000256" key="3">
    <source>
        <dbReference type="ARBA" id="ARBA00023098"/>
    </source>
</evidence>
<keyword evidence="8" id="KW-1185">Reference proteome</keyword>
<dbReference type="InterPro" id="IPR002641">
    <property type="entry name" value="PNPLA_dom"/>
</dbReference>
<evidence type="ECO:0000259" key="6">
    <source>
        <dbReference type="PROSITE" id="PS51635"/>
    </source>
</evidence>
<evidence type="ECO:0000256" key="1">
    <source>
        <dbReference type="ARBA" id="ARBA00022801"/>
    </source>
</evidence>
<proteinExistence type="predicted"/>
<dbReference type="Gene3D" id="3.40.1090.10">
    <property type="entry name" value="Cytosolic phospholipase A2 catalytic domain"/>
    <property type="match status" value="2"/>
</dbReference>
<evidence type="ECO:0000256" key="4">
    <source>
        <dbReference type="PROSITE-ProRule" id="PRU01161"/>
    </source>
</evidence>
<feature type="short sequence motif" description="DGA/G" evidence="4">
    <location>
        <begin position="291"/>
        <end position="293"/>
    </location>
</feature>
<dbReference type="GO" id="GO:0016787">
    <property type="term" value="F:hydrolase activity"/>
    <property type="evidence" value="ECO:0007669"/>
    <property type="project" value="UniProtKB-UniRule"/>
</dbReference>
<feature type="compositionally biased region" description="Basic residues" evidence="5">
    <location>
        <begin position="533"/>
        <end position="542"/>
    </location>
</feature>
<comment type="caution">
    <text evidence="7">The sequence shown here is derived from an EMBL/GenBank/DDBJ whole genome shotgun (WGS) entry which is preliminary data.</text>
</comment>
<dbReference type="InterPro" id="IPR050301">
    <property type="entry name" value="NTE"/>
</dbReference>
<dbReference type="Pfam" id="PF01734">
    <property type="entry name" value="Patatin"/>
    <property type="match status" value="1"/>
</dbReference>
<feature type="compositionally biased region" description="Low complexity" evidence="5">
    <location>
        <begin position="515"/>
        <end position="532"/>
    </location>
</feature>
<dbReference type="AlphaFoldDB" id="A0A1C3EJ87"/>
<dbReference type="GO" id="GO:0016042">
    <property type="term" value="P:lipid catabolic process"/>
    <property type="evidence" value="ECO:0007669"/>
    <property type="project" value="UniProtKB-UniRule"/>
</dbReference>
<feature type="region of interest" description="Disordered" evidence="5">
    <location>
        <begin position="471"/>
        <end position="542"/>
    </location>
</feature>